<evidence type="ECO:0000256" key="10">
    <source>
        <dbReference type="HAMAP-Rule" id="MF_00164"/>
    </source>
</evidence>
<dbReference type="OrthoDB" id="9761808at2"/>
<dbReference type="PANTHER" id="PTHR10937">
    <property type="entry name" value="GLUCOSAMINE--FRUCTOSE-6-PHOSPHATE AMINOTRANSFERASE, ISOMERIZING"/>
    <property type="match status" value="1"/>
</dbReference>
<dbReference type="CDD" id="cd05008">
    <property type="entry name" value="SIS_GlmS_GlmD_1"/>
    <property type="match status" value="1"/>
</dbReference>
<dbReference type="HAMAP" id="MF_00164">
    <property type="entry name" value="GlmS"/>
    <property type="match status" value="1"/>
</dbReference>
<proteinExistence type="inferred from homology"/>
<keyword evidence="8" id="KW-0677">Repeat</keyword>
<dbReference type="Gene3D" id="3.60.20.10">
    <property type="entry name" value="Glutamine Phosphoribosylpyrophosphate, subunit 1, domain 1"/>
    <property type="match status" value="1"/>
</dbReference>
<accession>A0A1I4LP87</accession>
<evidence type="ECO:0000256" key="6">
    <source>
        <dbReference type="ARBA" id="ARBA00022576"/>
    </source>
</evidence>
<evidence type="ECO:0000256" key="3">
    <source>
        <dbReference type="ARBA" id="ARBA00012916"/>
    </source>
</evidence>
<dbReference type="EMBL" id="FOTQ01000002">
    <property type="protein sequence ID" value="SFL92646.1"/>
    <property type="molecule type" value="Genomic_DNA"/>
</dbReference>
<name>A0A1I4LP87_9RHOB</name>
<feature type="active site" description="For Fru-6P isomerization activity" evidence="10">
    <location>
        <position position="602"/>
    </location>
</feature>
<dbReference type="NCBIfam" id="TIGR01135">
    <property type="entry name" value="glmS"/>
    <property type="match status" value="1"/>
</dbReference>
<evidence type="ECO:0000259" key="12">
    <source>
        <dbReference type="PROSITE" id="PS51464"/>
    </source>
</evidence>
<feature type="domain" description="SIS" evidence="12">
    <location>
        <begin position="455"/>
        <end position="597"/>
    </location>
</feature>
<organism evidence="13 14">
    <name type="scientific">Shimia aestuarii</name>
    <dbReference type="NCBI Taxonomy" id="254406"/>
    <lineage>
        <taxon>Bacteria</taxon>
        <taxon>Pseudomonadati</taxon>
        <taxon>Pseudomonadota</taxon>
        <taxon>Alphaproteobacteria</taxon>
        <taxon>Rhodobacterales</taxon>
        <taxon>Roseobacteraceae</taxon>
    </lineage>
</organism>
<evidence type="ECO:0000259" key="11">
    <source>
        <dbReference type="PROSITE" id="PS51278"/>
    </source>
</evidence>
<dbReference type="InterPro" id="IPR046348">
    <property type="entry name" value="SIS_dom_sf"/>
</dbReference>
<dbReference type="SUPFAM" id="SSF53697">
    <property type="entry name" value="SIS domain"/>
    <property type="match status" value="1"/>
</dbReference>
<dbReference type="EC" id="2.6.1.16" evidence="3 10"/>
<feature type="domain" description="SIS" evidence="12">
    <location>
        <begin position="283"/>
        <end position="422"/>
    </location>
</feature>
<sequence>MCGIVGVLGNHEAAPILVEALKRLEYRGYDSAGIATVNDGILDRRRAVGKLVNLSDLLVHEPLRGKSGIGHTRWATHGAPSILNAHPHQAGQVAVVHNGIIENFRDLREELATAGISFVTETDTETVALMTQRYMDEGLGPVDAARKTLSRLDGAFALAFLFQGEEDLIVAARKGSPLAIGHGQGEMFVGSDAIALAPLTDRITYLEEGDSAVLTRTSLEIRNADGELANRPVKRIRTDQARVDKGGHKHFMAKEIAEQPTVTGEAIDHYLSHDGKTITLPEPGLDFTKIDRLSMVACGTAYYACLTAKYWFEQLAGIPVDVDVASEFRYREPPIPARTVALFVSQSGETADTLAALRYCEGKADRIVSVVNVPESSIARESDLALPILAGTEIGVASTKAFTCQLSVLLMLALKAASDRDMIDPEQLADLLSAFRNLPAQLDAALEAEPQIAKVAHKLSEARDILFLGRGLMYPLALEGALKLKEISYIHAEAYASGELKHGPIALVDKHVPVVVLAPRDDLFDKTVSNMQEVMARNGKVLLITDSDGASEGGEGTWDIVRLPAVHPVLSPILYAIPAQLLAYHTAVAKGTDVDQPRNLAKSVTVE</sequence>
<reference evidence="13 14" key="1">
    <citation type="submission" date="2016-10" db="EMBL/GenBank/DDBJ databases">
        <authorList>
            <person name="de Groot N.N."/>
        </authorList>
    </citation>
    <scope>NUCLEOTIDE SEQUENCE [LARGE SCALE GENOMIC DNA]</scope>
    <source>
        <strain evidence="13 14">DSM 15283</strain>
    </source>
</reference>
<dbReference type="Pfam" id="PF13522">
    <property type="entry name" value="GATase_6"/>
    <property type="match status" value="1"/>
</dbReference>
<dbReference type="RefSeq" id="WP_093092972.1">
    <property type="nucleotide sequence ID" value="NZ_FOTQ01000002.1"/>
</dbReference>
<dbReference type="NCBIfam" id="NF001484">
    <property type="entry name" value="PRK00331.1"/>
    <property type="match status" value="1"/>
</dbReference>
<dbReference type="PANTHER" id="PTHR10937:SF0">
    <property type="entry name" value="GLUTAMINE--FRUCTOSE-6-PHOSPHATE TRANSAMINASE (ISOMERIZING)"/>
    <property type="match status" value="1"/>
</dbReference>
<dbReference type="GO" id="GO:0046349">
    <property type="term" value="P:amino sugar biosynthetic process"/>
    <property type="evidence" value="ECO:0007669"/>
    <property type="project" value="UniProtKB-ARBA"/>
</dbReference>
<dbReference type="AlphaFoldDB" id="A0A1I4LP87"/>
<dbReference type="InterPro" id="IPR047084">
    <property type="entry name" value="GFAT_N"/>
</dbReference>
<comment type="catalytic activity">
    <reaction evidence="1 10">
        <text>D-fructose 6-phosphate + L-glutamine = D-glucosamine 6-phosphate + L-glutamate</text>
        <dbReference type="Rhea" id="RHEA:13237"/>
        <dbReference type="ChEBI" id="CHEBI:29985"/>
        <dbReference type="ChEBI" id="CHEBI:58359"/>
        <dbReference type="ChEBI" id="CHEBI:58725"/>
        <dbReference type="ChEBI" id="CHEBI:61527"/>
        <dbReference type="EC" id="2.6.1.16"/>
    </reaction>
</comment>
<dbReference type="Gene3D" id="3.40.50.10490">
    <property type="entry name" value="Glucose-6-phosphate isomerase like protein, domain 1"/>
    <property type="match status" value="2"/>
</dbReference>
<dbReference type="InterPro" id="IPR005855">
    <property type="entry name" value="GFAT"/>
</dbReference>
<keyword evidence="9" id="KW-0315">Glutamine amidotransferase</keyword>
<gene>
    <name evidence="10" type="primary">glmS</name>
    <name evidence="13" type="ORF">SAMN04488042_102169</name>
</gene>
<dbReference type="Pfam" id="PF01380">
    <property type="entry name" value="SIS"/>
    <property type="match status" value="2"/>
</dbReference>
<comment type="subcellular location">
    <subcellularLocation>
        <location evidence="2 10">Cytoplasm</location>
    </subcellularLocation>
</comment>
<dbReference type="InterPro" id="IPR035466">
    <property type="entry name" value="GlmS/AgaS_SIS"/>
</dbReference>
<dbReference type="SUPFAM" id="SSF56235">
    <property type="entry name" value="N-terminal nucleophile aminohydrolases (Ntn hydrolases)"/>
    <property type="match status" value="1"/>
</dbReference>
<keyword evidence="6 10" id="KW-0032">Aminotransferase</keyword>
<dbReference type="PROSITE" id="PS51464">
    <property type="entry name" value="SIS"/>
    <property type="match status" value="2"/>
</dbReference>
<dbReference type="Proteomes" id="UP000199144">
    <property type="component" value="Unassembled WGS sequence"/>
</dbReference>
<dbReference type="GO" id="GO:0097367">
    <property type="term" value="F:carbohydrate derivative binding"/>
    <property type="evidence" value="ECO:0007669"/>
    <property type="project" value="InterPro"/>
</dbReference>
<evidence type="ECO:0000256" key="2">
    <source>
        <dbReference type="ARBA" id="ARBA00004496"/>
    </source>
</evidence>
<comment type="subunit">
    <text evidence="10">Homodimer.</text>
</comment>
<dbReference type="InterPro" id="IPR017932">
    <property type="entry name" value="GATase_2_dom"/>
</dbReference>
<feature type="initiator methionine" description="Removed" evidence="10">
    <location>
        <position position="1"/>
    </location>
</feature>
<evidence type="ECO:0000256" key="1">
    <source>
        <dbReference type="ARBA" id="ARBA00001031"/>
    </source>
</evidence>
<evidence type="ECO:0000256" key="9">
    <source>
        <dbReference type="ARBA" id="ARBA00022962"/>
    </source>
</evidence>
<feature type="active site" description="Nucleophile; for GATase activity" evidence="10">
    <location>
        <position position="2"/>
    </location>
</feature>
<evidence type="ECO:0000313" key="14">
    <source>
        <dbReference type="Proteomes" id="UP000199144"/>
    </source>
</evidence>
<dbReference type="InterPro" id="IPR001347">
    <property type="entry name" value="SIS_dom"/>
</dbReference>
<evidence type="ECO:0000256" key="5">
    <source>
        <dbReference type="ARBA" id="ARBA00022490"/>
    </source>
</evidence>
<dbReference type="InterPro" id="IPR035490">
    <property type="entry name" value="GlmS/FrlB_SIS"/>
</dbReference>
<dbReference type="GO" id="GO:0006487">
    <property type="term" value="P:protein N-linked glycosylation"/>
    <property type="evidence" value="ECO:0007669"/>
    <property type="project" value="TreeGrafter"/>
</dbReference>
<protein>
    <recommendedName>
        <fullName evidence="4 10">Glutamine--fructose-6-phosphate aminotransferase [isomerizing]</fullName>
        <ecNumber evidence="3 10">2.6.1.16</ecNumber>
    </recommendedName>
    <alternativeName>
        <fullName evidence="10">D-fructose-6-phosphate amidotransferase</fullName>
    </alternativeName>
    <alternativeName>
        <fullName evidence="10">GFAT</fullName>
    </alternativeName>
    <alternativeName>
        <fullName evidence="10">Glucosamine-6-phosphate synthase</fullName>
    </alternativeName>
    <alternativeName>
        <fullName evidence="10">Hexosephosphate aminotransferase</fullName>
    </alternativeName>
    <alternativeName>
        <fullName evidence="10">L-glutamine--D-fructose-6-phosphate amidotransferase</fullName>
    </alternativeName>
</protein>
<evidence type="ECO:0000256" key="8">
    <source>
        <dbReference type="ARBA" id="ARBA00022737"/>
    </source>
</evidence>
<keyword evidence="5 10" id="KW-0963">Cytoplasm</keyword>
<evidence type="ECO:0000256" key="4">
    <source>
        <dbReference type="ARBA" id="ARBA00016090"/>
    </source>
</evidence>
<keyword evidence="14" id="KW-1185">Reference proteome</keyword>
<evidence type="ECO:0000313" key="13">
    <source>
        <dbReference type="EMBL" id="SFL92646.1"/>
    </source>
</evidence>
<dbReference type="GO" id="GO:0006002">
    <property type="term" value="P:fructose 6-phosphate metabolic process"/>
    <property type="evidence" value="ECO:0007669"/>
    <property type="project" value="TreeGrafter"/>
</dbReference>
<dbReference type="CDD" id="cd00714">
    <property type="entry name" value="GFAT"/>
    <property type="match status" value="1"/>
</dbReference>
<dbReference type="CDD" id="cd05009">
    <property type="entry name" value="SIS_GlmS_GlmD_2"/>
    <property type="match status" value="1"/>
</dbReference>
<dbReference type="PROSITE" id="PS51278">
    <property type="entry name" value="GATASE_TYPE_2"/>
    <property type="match status" value="1"/>
</dbReference>
<dbReference type="STRING" id="254406.SAMN04488042_102169"/>
<comment type="function">
    <text evidence="10">Catalyzes the first step in hexosamine metabolism, converting fructose-6P into glucosamine-6P using glutamine as a nitrogen source.</text>
</comment>
<dbReference type="FunFam" id="3.40.50.10490:FF:000001">
    <property type="entry name" value="Glutamine--fructose-6-phosphate aminotransferase [isomerizing]"/>
    <property type="match status" value="1"/>
</dbReference>
<feature type="domain" description="Glutamine amidotransferase type-2" evidence="11">
    <location>
        <begin position="2"/>
        <end position="217"/>
    </location>
</feature>
<dbReference type="InterPro" id="IPR029055">
    <property type="entry name" value="Ntn_hydrolases_N"/>
</dbReference>
<dbReference type="FunFam" id="3.40.50.10490:FF:000002">
    <property type="entry name" value="Glutamine--fructose-6-phosphate aminotransferase [isomerizing]"/>
    <property type="match status" value="1"/>
</dbReference>
<evidence type="ECO:0000256" key="7">
    <source>
        <dbReference type="ARBA" id="ARBA00022679"/>
    </source>
</evidence>
<dbReference type="GO" id="GO:0006047">
    <property type="term" value="P:UDP-N-acetylglucosamine metabolic process"/>
    <property type="evidence" value="ECO:0007669"/>
    <property type="project" value="TreeGrafter"/>
</dbReference>
<keyword evidence="7 10" id="KW-0808">Transferase</keyword>
<dbReference type="GO" id="GO:0004360">
    <property type="term" value="F:glutamine-fructose-6-phosphate transaminase (isomerizing) activity"/>
    <property type="evidence" value="ECO:0007669"/>
    <property type="project" value="UniProtKB-UniRule"/>
</dbReference>
<dbReference type="GO" id="GO:0005829">
    <property type="term" value="C:cytosol"/>
    <property type="evidence" value="ECO:0007669"/>
    <property type="project" value="TreeGrafter"/>
</dbReference>
<dbReference type="GO" id="GO:0005975">
    <property type="term" value="P:carbohydrate metabolic process"/>
    <property type="evidence" value="ECO:0007669"/>
    <property type="project" value="UniProtKB-UniRule"/>
</dbReference>
<dbReference type="FunFam" id="3.60.20.10:FF:000006">
    <property type="entry name" value="Glutamine--fructose-6-phosphate aminotransferase [isomerizing]"/>
    <property type="match status" value="1"/>
</dbReference>